<name>A0ACC7NMJ0_9BURK</name>
<organism evidence="1 2">
    <name type="scientific">Paraburkholderia rhynchosiae</name>
    <dbReference type="NCBI Taxonomy" id="487049"/>
    <lineage>
        <taxon>Bacteria</taxon>
        <taxon>Pseudomonadati</taxon>
        <taxon>Pseudomonadota</taxon>
        <taxon>Betaproteobacteria</taxon>
        <taxon>Burkholderiales</taxon>
        <taxon>Burkholderiaceae</taxon>
        <taxon>Paraburkholderia</taxon>
    </lineage>
</organism>
<accession>A0ACC7NMJ0</accession>
<protein>
    <submittedName>
        <fullName evidence="1">YihY/virulence factor BrkB family protein</fullName>
    </submittedName>
</protein>
<evidence type="ECO:0000313" key="1">
    <source>
        <dbReference type="EMBL" id="MFM0108667.1"/>
    </source>
</evidence>
<comment type="caution">
    <text evidence="1">The sequence shown here is derived from an EMBL/GenBank/DDBJ whole genome shotgun (WGS) entry which is preliminary data.</text>
</comment>
<dbReference type="Proteomes" id="UP001629235">
    <property type="component" value="Unassembled WGS sequence"/>
</dbReference>
<gene>
    <name evidence="1" type="ORF">PQR01_35965</name>
</gene>
<reference evidence="1 2" key="1">
    <citation type="journal article" date="2024" name="Chem. Sci.">
        <title>Discovery of megapolipeptins by genome mining of a Burkholderiales bacteria collection.</title>
        <authorList>
            <person name="Paulo B.S."/>
            <person name="Recchia M.J.J."/>
            <person name="Lee S."/>
            <person name="Fergusson C.H."/>
            <person name="Romanowski S.B."/>
            <person name="Hernandez A."/>
            <person name="Krull N."/>
            <person name="Liu D.Y."/>
            <person name="Cavanagh H."/>
            <person name="Bos A."/>
            <person name="Gray C.A."/>
            <person name="Murphy B.T."/>
            <person name="Linington R.G."/>
            <person name="Eustaquio A.S."/>
        </authorList>
    </citation>
    <scope>NUCLEOTIDE SEQUENCE [LARGE SCALE GENOMIC DNA]</scope>
    <source>
        <strain evidence="1 2">RL18-126-BIB-B</strain>
    </source>
</reference>
<sequence length="296" mass="30633">MAIVRTAISKFSDDRCSMMGASIGFFSAFSLAPTLLIVLAVAGWFFGPDAARGRLFDQVKGVLGSDAASAMQTLVEHAHRANGSGVAAALSLVLVAVGASATFSSLNTALDVVFAAESPKGIAGLALLLRARLVSFGMVMGLGFLLVVSLVLDAAIQFAGHAVFGDSKLVVLAAVGESVFGLVILAIGFAALIKWLPDAKVHFRHALIGGMTASVLFTAGRHLFGFYLAHAGTANSFGAAGSLAVLMMWLYFSAIVFLFGSEISACIRDASQVRGENTAEHSPPKHGASTFNHAGR</sequence>
<evidence type="ECO:0000313" key="2">
    <source>
        <dbReference type="Proteomes" id="UP001629235"/>
    </source>
</evidence>
<proteinExistence type="predicted"/>
<keyword evidence="2" id="KW-1185">Reference proteome</keyword>
<feature type="non-terminal residue" evidence="1">
    <location>
        <position position="296"/>
    </location>
</feature>
<dbReference type="EMBL" id="JAQQDW010000130">
    <property type="protein sequence ID" value="MFM0108667.1"/>
    <property type="molecule type" value="Genomic_DNA"/>
</dbReference>